<evidence type="ECO:0000313" key="3">
    <source>
        <dbReference type="Proteomes" id="UP000675880"/>
    </source>
</evidence>
<evidence type="ECO:0000313" key="2">
    <source>
        <dbReference type="EMBL" id="CAE6753816.1"/>
    </source>
</evidence>
<accession>A0ABN7LPY2</accession>
<dbReference type="EMBL" id="CAJNBJ010000016">
    <property type="protein sequence ID" value="CAE6753816.1"/>
    <property type="molecule type" value="Genomic_DNA"/>
</dbReference>
<dbReference type="InterPro" id="IPR010093">
    <property type="entry name" value="SinI_DNA-bd"/>
</dbReference>
<proteinExistence type="predicted"/>
<dbReference type="NCBIfam" id="TIGR01764">
    <property type="entry name" value="excise"/>
    <property type="match status" value="1"/>
</dbReference>
<comment type="caution">
    <text evidence="2">The sequence shown here is derived from an EMBL/GenBank/DDBJ whole genome shotgun (WGS) entry which is preliminary data.</text>
</comment>
<evidence type="ECO:0000259" key="1">
    <source>
        <dbReference type="Pfam" id="PF12728"/>
    </source>
</evidence>
<sequence length="93" mass="10697">MNQERQASATLEIMTLAEAAVYLRVSKSTLYQRKDIPRHRMPGSREVRFFKDELMAWVKHGEVRAMETATNGPVFPLDSATASVYHRNPKYRG</sequence>
<dbReference type="RefSeq" id="WP_213042479.1">
    <property type="nucleotide sequence ID" value="NZ_CAJNBJ010000016.1"/>
</dbReference>
<gene>
    <name evidence="2" type="ORF">NSPZN2_30303</name>
</gene>
<dbReference type="InterPro" id="IPR041657">
    <property type="entry name" value="HTH_17"/>
</dbReference>
<feature type="domain" description="Helix-turn-helix" evidence="1">
    <location>
        <begin position="14"/>
        <end position="59"/>
    </location>
</feature>
<name>A0ABN7LPY2_9BACT</name>
<dbReference type="Pfam" id="PF12728">
    <property type="entry name" value="HTH_17"/>
    <property type="match status" value="1"/>
</dbReference>
<keyword evidence="3" id="KW-1185">Reference proteome</keyword>
<protein>
    <submittedName>
        <fullName evidence="2">Excisionase</fullName>
    </submittedName>
</protein>
<reference evidence="2 3" key="1">
    <citation type="submission" date="2021-02" db="EMBL/GenBank/DDBJ databases">
        <authorList>
            <person name="Han P."/>
        </authorList>
    </citation>
    <scope>NUCLEOTIDE SEQUENCE [LARGE SCALE GENOMIC DNA]</scope>
    <source>
        <strain evidence="2">Candidatus Nitrospira sp. ZN2</strain>
    </source>
</reference>
<organism evidence="2 3">
    <name type="scientific">Nitrospira defluvii</name>
    <dbReference type="NCBI Taxonomy" id="330214"/>
    <lineage>
        <taxon>Bacteria</taxon>
        <taxon>Pseudomonadati</taxon>
        <taxon>Nitrospirota</taxon>
        <taxon>Nitrospiria</taxon>
        <taxon>Nitrospirales</taxon>
        <taxon>Nitrospiraceae</taxon>
        <taxon>Nitrospira</taxon>
    </lineage>
</organism>
<dbReference type="Proteomes" id="UP000675880">
    <property type="component" value="Unassembled WGS sequence"/>
</dbReference>